<protein>
    <submittedName>
        <fullName evidence="1">Uncharacterized protein</fullName>
    </submittedName>
</protein>
<gene>
    <name evidence="1" type="ORF">F7725_017501</name>
</gene>
<reference evidence="1 2" key="1">
    <citation type="submission" date="2020-03" db="EMBL/GenBank/DDBJ databases">
        <title>Dissostichus mawsoni Genome sequencing and assembly.</title>
        <authorList>
            <person name="Park H."/>
        </authorList>
    </citation>
    <scope>NUCLEOTIDE SEQUENCE [LARGE SCALE GENOMIC DNA]</scope>
    <source>
        <strain evidence="1">DM0001</strain>
        <tissue evidence="1">Muscle</tissue>
    </source>
</reference>
<comment type="caution">
    <text evidence="1">The sequence shown here is derived from an EMBL/GenBank/DDBJ whole genome shotgun (WGS) entry which is preliminary data.</text>
</comment>
<name>A0A7J5Z8V5_DISMA</name>
<feature type="non-terminal residue" evidence="1">
    <location>
        <position position="131"/>
    </location>
</feature>
<organism evidence="1 2">
    <name type="scientific">Dissostichus mawsoni</name>
    <name type="common">Antarctic cod</name>
    <dbReference type="NCBI Taxonomy" id="36200"/>
    <lineage>
        <taxon>Eukaryota</taxon>
        <taxon>Metazoa</taxon>
        <taxon>Chordata</taxon>
        <taxon>Craniata</taxon>
        <taxon>Vertebrata</taxon>
        <taxon>Euteleostomi</taxon>
        <taxon>Actinopterygii</taxon>
        <taxon>Neopterygii</taxon>
        <taxon>Teleostei</taxon>
        <taxon>Neoteleostei</taxon>
        <taxon>Acanthomorphata</taxon>
        <taxon>Eupercaria</taxon>
        <taxon>Perciformes</taxon>
        <taxon>Notothenioidei</taxon>
        <taxon>Nototheniidae</taxon>
        <taxon>Dissostichus</taxon>
    </lineage>
</organism>
<dbReference type="EMBL" id="JAAKFY010000006">
    <property type="protein sequence ID" value="KAF3856778.1"/>
    <property type="molecule type" value="Genomic_DNA"/>
</dbReference>
<evidence type="ECO:0000313" key="2">
    <source>
        <dbReference type="Proteomes" id="UP000518266"/>
    </source>
</evidence>
<sequence length="131" mass="14645">MMILGKYSMTMSSLAQLGPKHSFANDMIMKRKKCECSQVMLVSQILNNFLKSRSENIITVTASGFIPLILLDRRIIRLENTKLLLTDVPTGVGWGVRSVPPLLRPPQASSGLLRPPHAPWRSLSLRSLSFQ</sequence>
<proteinExistence type="predicted"/>
<evidence type="ECO:0000313" key="1">
    <source>
        <dbReference type="EMBL" id="KAF3856778.1"/>
    </source>
</evidence>
<keyword evidence="2" id="KW-1185">Reference proteome</keyword>
<dbReference type="AlphaFoldDB" id="A0A7J5Z8V5"/>
<accession>A0A7J5Z8V5</accession>
<dbReference type="Proteomes" id="UP000518266">
    <property type="component" value="Unassembled WGS sequence"/>
</dbReference>